<gene>
    <name evidence="2" type="ORF">PLOB_00046139</name>
</gene>
<feature type="transmembrane region" description="Helical" evidence="1">
    <location>
        <begin position="185"/>
        <end position="204"/>
    </location>
</feature>
<reference evidence="2 3" key="1">
    <citation type="submission" date="2022-05" db="EMBL/GenBank/DDBJ databases">
        <authorList>
            <consortium name="Genoscope - CEA"/>
            <person name="William W."/>
        </authorList>
    </citation>
    <scope>NUCLEOTIDE SEQUENCE [LARGE SCALE GENOMIC DNA]</scope>
</reference>
<organism evidence="2 3">
    <name type="scientific">Porites lobata</name>
    <dbReference type="NCBI Taxonomy" id="104759"/>
    <lineage>
        <taxon>Eukaryota</taxon>
        <taxon>Metazoa</taxon>
        <taxon>Cnidaria</taxon>
        <taxon>Anthozoa</taxon>
        <taxon>Hexacorallia</taxon>
        <taxon>Scleractinia</taxon>
        <taxon>Fungiina</taxon>
        <taxon>Poritidae</taxon>
        <taxon>Porites</taxon>
    </lineage>
</organism>
<dbReference type="Proteomes" id="UP001159405">
    <property type="component" value="Unassembled WGS sequence"/>
</dbReference>
<protein>
    <submittedName>
        <fullName evidence="2">Uncharacterized protein</fullName>
    </submittedName>
</protein>
<evidence type="ECO:0000313" key="2">
    <source>
        <dbReference type="EMBL" id="CAH3147527.1"/>
    </source>
</evidence>
<keyword evidence="1" id="KW-0472">Membrane</keyword>
<feature type="transmembrane region" description="Helical" evidence="1">
    <location>
        <begin position="40"/>
        <end position="59"/>
    </location>
</feature>
<proteinExistence type="predicted"/>
<keyword evidence="3" id="KW-1185">Reference proteome</keyword>
<sequence length="258" mass="29005">MLCNGKARLSRYTGSMQSARKPERKVKVFVDDKQDRRNSFILSTVRIIVGGSLAVLFIVKDLACVILFGVVRLLGETLRWFVNFIIRFTEEILITIVRVTMRSAEELFNLLFGVILQIINNGGRVLVRGLQQIIGVVVQYTGKAMHTILQVLFETIRDVIKIILMLVARVFSDICYGAAHIVEKIIEAVLYIVLQLILIAGSLINRTVRGFVDQAGYSISSTVFIVLTVLIWWVVLPALVNFGHAVLQSINEFVTQLL</sequence>
<evidence type="ECO:0000256" key="1">
    <source>
        <dbReference type="SAM" id="Phobius"/>
    </source>
</evidence>
<dbReference type="EMBL" id="CALNXK010000081">
    <property type="protein sequence ID" value="CAH3147527.1"/>
    <property type="molecule type" value="Genomic_DNA"/>
</dbReference>
<accession>A0ABN8PSZ0</accession>
<name>A0ABN8PSZ0_9CNID</name>
<keyword evidence="1" id="KW-0812">Transmembrane</keyword>
<feature type="transmembrane region" description="Helical" evidence="1">
    <location>
        <begin position="216"/>
        <end position="235"/>
    </location>
</feature>
<comment type="caution">
    <text evidence="2">The sequence shown here is derived from an EMBL/GenBank/DDBJ whole genome shotgun (WGS) entry which is preliminary data.</text>
</comment>
<evidence type="ECO:0000313" key="3">
    <source>
        <dbReference type="Proteomes" id="UP001159405"/>
    </source>
</evidence>
<keyword evidence="1" id="KW-1133">Transmembrane helix</keyword>